<comment type="caution">
    <text evidence="1">The sequence shown here is derived from an EMBL/GenBank/DDBJ whole genome shotgun (WGS) entry which is preliminary data.</text>
</comment>
<dbReference type="EMBL" id="CAKMRJ010001617">
    <property type="protein sequence ID" value="CAH1424447.1"/>
    <property type="molecule type" value="Genomic_DNA"/>
</dbReference>
<proteinExistence type="predicted"/>
<name>A0AAU9MD28_9ASTR</name>
<evidence type="ECO:0000313" key="1">
    <source>
        <dbReference type="EMBL" id="CAH1424447.1"/>
    </source>
</evidence>
<dbReference type="Proteomes" id="UP001157418">
    <property type="component" value="Unassembled WGS sequence"/>
</dbReference>
<keyword evidence="2" id="KW-1185">Reference proteome</keyword>
<dbReference type="AlphaFoldDB" id="A0AAU9MD28"/>
<evidence type="ECO:0000313" key="2">
    <source>
        <dbReference type="Proteomes" id="UP001157418"/>
    </source>
</evidence>
<accession>A0AAU9MD28</accession>
<sequence length="70" mass="8046">MNFNGKNRFQYIANGEVEEGDVIGRGLGIVESILHQVYLDYFATDLNASEVSEMDLRKHGCLLDFIRFLY</sequence>
<protein>
    <submittedName>
        <fullName evidence="1">Uncharacterized protein</fullName>
    </submittedName>
</protein>
<reference evidence="1 2" key="1">
    <citation type="submission" date="2022-01" db="EMBL/GenBank/DDBJ databases">
        <authorList>
            <person name="Xiong W."/>
            <person name="Schranz E."/>
        </authorList>
    </citation>
    <scope>NUCLEOTIDE SEQUENCE [LARGE SCALE GENOMIC DNA]</scope>
</reference>
<organism evidence="1 2">
    <name type="scientific">Lactuca virosa</name>
    <dbReference type="NCBI Taxonomy" id="75947"/>
    <lineage>
        <taxon>Eukaryota</taxon>
        <taxon>Viridiplantae</taxon>
        <taxon>Streptophyta</taxon>
        <taxon>Embryophyta</taxon>
        <taxon>Tracheophyta</taxon>
        <taxon>Spermatophyta</taxon>
        <taxon>Magnoliopsida</taxon>
        <taxon>eudicotyledons</taxon>
        <taxon>Gunneridae</taxon>
        <taxon>Pentapetalae</taxon>
        <taxon>asterids</taxon>
        <taxon>campanulids</taxon>
        <taxon>Asterales</taxon>
        <taxon>Asteraceae</taxon>
        <taxon>Cichorioideae</taxon>
        <taxon>Cichorieae</taxon>
        <taxon>Lactucinae</taxon>
        <taxon>Lactuca</taxon>
    </lineage>
</organism>
<gene>
    <name evidence="1" type="ORF">LVIROSA_LOCUS11652</name>
</gene>